<dbReference type="GO" id="GO:0008233">
    <property type="term" value="F:peptidase activity"/>
    <property type="evidence" value="ECO:0007669"/>
    <property type="project" value="InterPro"/>
</dbReference>
<keyword evidence="1" id="KW-1133">Transmembrane helix</keyword>
<feature type="transmembrane region" description="Helical" evidence="1">
    <location>
        <begin position="96"/>
        <end position="117"/>
    </location>
</feature>
<feature type="transmembrane region" description="Helical" evidence="1">
    <location>
        <begin position="6"/>
        <end position="23"/>
    </location>
</feature>
<accession>A0A644Z741</accession>
<keyword evidence="1" id="KW-0812">Transmembrane</keyword>
<comment type="caution">
    <text evidence="2">The sequence shown here is derived from an EMBL/GenBank/DDBJ whole genome shotgun (WGS) entry which is preliminary data.</text>
</comment>
<dbReference type="Pfam" id="PF13367">
    <property type="entry name" value="PrsW-protease"/>
    <property type="match status" value="1"/>
</dbReference>
<protein>
    <recommendedName>
        <fullName evidence="3">Protease PrsW</fullName>
    </recommendedName>
</protein>
<evidence type="ECO:0000256" key="1">
    <source>
        <dbReference type="SAM" id="Phobius"/>
    </source>
</evidence>
<evidence type="ECO:0000313" key="2">
    <source>
        <dbReference type="EMBL" id="MPM36695.1"/>
    </source>
</evidence>
<feature type="transmembrane region" description="Helical" evidence="1">
    <location>
        <begin position="63"/>
        <end position="84"/>
    </location>
</feature>
<organism evidence="2">
    <name type="scientific">bioreactor metagenome</name>
    <dbReference type="NCBI Taxonomy" id="1076179"/>
    <lineage>
        <taxon>unclassified sequences</taxon>
        <taxon>metagenomes</taxon>
        <taxon>ecological metagenomes</taxon>
    </lineage>
</organism>
<dbReference type="PANTHER" id="PTHR36844">
    <property type="entry name" value="PROTEASE PRSW"/>
    <property type="match status" value="1"/>
</dbReference>
<feature type="transmembrane region" description="Helical" evidence="1">
    <location>
        <begin position="30"/>
        <end position="48"/>
    </location>
</feature>
<sequence length="329" mass="36976">MDIAISTIPVLIFLVFLFALDSFKLVTIKLLIISFAWGVVAALISYYTNSCLLSNTGSNLQTYSSYIAPILEEVLKAASVIMLIRFKKIGFSIDAIVYGFATGAGFSLAENIYYLTMNPDPNLLIWIIRGFGTAIMHGGCTALFAIVTLGGINRQKISPANIFAGLFTAYLLHSLFNQFHIDPVLQAIGTAIIIPAIFVATFHYNEKSLRKWLEMEFFSEIELLSRIKKGEISQTKAGEYIISLKERFRPDAILDMYCYLSLYLELSVKAKRNIMLRESGLEPPQEEDIEQKLAELSQLRKNIGKVGELTLAPLVKMKYNDLWKLKQLT</sequence>
<dbReference type="AlphaFoldDB" id="A0A644Z741"/>
<dbReference type="InterPro" id="IPR026898">
    <property type="entry name" value="PrsW"/>
</dbReference>
<reference evidence="2" key="1">
    <citation type="submission" date="2019-08" db="EMBL/GenBank/DDBJ databases">
        <authorList>
            <person name="Kucharzyk K."/>
            <person name="Murdoch R.W."/>
            <person name="Higgins S."/>
            <person name="Loffler F."/>
        </authorList>
    </citation>
    <scope>NUCLEOTIDE SEQUENCE</scope>
</reference>
<feature type="transmembrane region" description="Helical" evidence="1">
    <location>
        <begin position="123"/>
        <end position="150"/>
    </location>
</feature>
<dbReference type="EMBL" id="VSSQ01007690">
    <property type="protein sequence ID" value="MPM36695.1"/>
    <property type="molecule type" value="Genomic_DNA"/>
</dbReference>
<dbReference type="PANTHER" id="PTHR36844:SF1">
    <property type="entry name" value="PROTEASE PRSW"/>
    <property type="match status" value="1"/>
</dbReference>
<name>A0A644Z741_9ZZZZ</name>
<evidence type="ECO:0008006" key="3">
    <source>
        <dbReference type="Google" id="ProtNLM"/>
    </source>
</evidence>
<proteinExistence type="predicted"/>
<keyword evidence="1" id="KW-0472">Membrane</keyword>
<feature type="transmembrane region" description="Helical" evidence="1">
    <location>
        <begin position="187"/>
        <end position="205"/>
    </location>
</feature>
<feature type="transmembrane region" description="Helical" evidence="1">
    <location>
        <begin position="162"/>
        <end position="181"/>
    </location>
</feature>
<gene>
    <name evidence="2" type="ORF">SDC9_83297</name>
</gene>